<gene>
    <name evidence="1" type="ORF">MANES_02G153500</name>
</gene>
<reference evidence="1" key="1">
    <citation type="submission" date="2016-02" db="EMBL/GenBank/DDBJ databases">
        <title>WGS assembly of Manihot esculenta.</title>
        <authorList>
            <person name="Bredeson J.V."/>
            <person name="Prochnik S.E."/>
            <person name="Lyons J.B."/>
            <person name="Schmutz J."/>
            <person name="Grimwood J."/>
            <person name="Vrebalov J."/>
            <person name="Bart R.S."/>
            <person name="Amuge T."/>
            <person name="Ferguson M.E."/>
            <person name="Green R."/>
            <person name="Putnam N."/>
            <person name="Stites J."/>
            <person name="Rounsley S."/>
            <person name="Rokhsar D.S."/>
        </authorList>
    </citation>
    <scope>NUCLEOTIDE SEQUENCE [LARGE SCALE GENOMIC DNA]</scope>
    <source>
        <tissue evidence="1">Leaf</tissue>
    </source>
</reference>
<proteinExistence type="predicted"/>
<dbReference type="EMBL" id="CM004388">
    <property type="protein sequence ID" value="OAY58149.1"/>
    <property type="molecule type" value="Genomic_DNA"/>
</dbReference>
<sequence>MQRPKRLTSRSDFNYNYIFYVIWVYQTQFLTSNNEPLQAQKKEKKKKKS</sequence>
<protein>
    <submittedName>
        <fullName evidence="1">Uncharacterized protein</fullName>
    </submittedName>
</protein>
<name>A0A2C9WGU5_MANES</name>
<evidence type="ECO:0000313" key="1">
    <source>
        <dbReference type="EMBL" id="OAY58149.1"/>
    </source>
</evidence>
<dbReference type="AlphaFoldDB" id="A0A2C9WGU5"/>
<accession>A0A2C9WGU5</accession>
<organism evidence="1">
    <name type="scientific">Manihot esculenta</name>
    <name type="common">Cassava</name>
    <name type="synonym">Jatropha manihot</name>
    <dbReference type="NCBI Taxonomy" id="3983"/>
    <lineage>
        <taxon>Eukaryota</taxon>
        <taxon>Viridiplantae</taxon>
        <taxon>Streptophyta</taxon>
        <taxon>Embryophyta</taxon>
        <taxon>Tracheophyta</taxon>
        <taxon>Spermatophyta</taxon>
        <taxon>Magnoliopsida</taxon>
        <taxon>eudicotyledons</taxon>
        <taxon>Gunneridae</taxon>
        <taxon>Pentapetalae</taxon>
        <taxon>rosids</taxon>
        <taxon>fabids</taxon>
        <taxon>Malpighiales</taxon>
        <taxon>Euphorbiaceae</taxon>
        <taxon>Crotonoideae</taxon>
        <taxon>Manihoteae</taxon>
        <taxon>Manihot</taxon>
    </lineage>
</organism>